<gene>
    <name evidence="4" type="ORF">G4D64_05735</name>
    <name evidence="3" type="ORF">H1Z61_05770</name>
</gene>
<dbReference type="RefSeq" id="WP_163241026.1">
    <property type="nucleotide sequence ID" value="NZ_JAAIWN010000009.1"/>
</dbReference>
<dbReference type="EMBL" id="JACEIO010000009">
    <property type="protein sequence ID" value="MBA4536663.1"/>
    <property type="molecule type" value="Genomic_DNA"/>
</dbReference>
<feature type="domain" description="LysM" evidence="2">
    <location>
        <begin position="117"/>
        <end position="160"/>
    </location>
</feature>
<dbReference type="InterPro" id="IPR036779">
    <property type="entry name" value="LysM_dom_sf"/>
</dbReference>
<dbReference type="EMBL" id="JAAIWN010000009">
    <property type="protein sequence ID" value="NEY81031.1"/>
    <property type="molecule type" value="Genomic_DNA"/>
</dbReference>
<dbReference type="PANTHER" id="PTHR33734">
    <property type="entry name" value="LYSM DOMAIN-CONTAINING GPI-ANCHORED PROTEIN 2"/>
    <property type="match status" value="1"/>
</dbReference>
<feature type="compositionally biased region" description="Basic and acidic residues" evidence="1">
    <location>
        <begin position="164"/>
        <end position="181"/>
    </location>
</feature>
<dbReference type="InterPro" id="IPR018392">
    <property type="entry name" value="LysM"/>
</dbReference>
<reference evidence="3 6" key="2">
    <citation type="submission" date="2020-07" db="EMBL/GenBank/DDBJ databases">
        <authorList>
            <person name="Feng H."/>
        </authorList>
    </citation>
    <scope>NUCLEOTIDE SEQUENCE [LARGE SCALE GENOMIC DNA]</scope>
    <source>
        <strain evidence="6">s-12</strain>
        <strain evidence="3">S-12</strain>
    </source>
</reference>
<feature type="domain" description="LysM" evidence="2">
    <location>
        <begin position="248"/>
        <end position="291"/>
    </location>
</feature>
<feature type="compositionally biased region" description="Basic and acidic residues" evidence="1">
    <location>
        <begin position="232"/>
        <end position="244"/>
    </location>
</feature>
<accession>A0A6B3VZJ8</accession>
<dbReference type="Pfam" id="PF01476">
    <property type="entry name" value="LysM"/>
    <property type="match status" value="7"/>
</dbReference>
<dbReference type="SMART" id="SM00257">
    <property type="entry name" value="LysM"/>
    <property type="match status" value="7"/>
</dbReference>
<evidence type="ECO:0000313" key="4">
    <source>
        <dbReference type="EMBL" id="NEY81031.1"/>
    </source>
</evidence>
<dbReference type="SUPFAM" id="SSF54106">
    <property type="entry name" value="LysM domain"/>
    <property type="match status" value="7"/>
</dbReference>
<dbReference type="Proteomes" id="UP000472971">
    <property type="component" value="Unassembled WGS sequence"/>
</dbReference>
<sequence length="536" mass="59435">MIQEQIKKTRSQRIAEEKRQAAKARNVKVAGLTLAAAISTSVLTGGVKTVKASESGVYIVQAGDTLDTISKKFKTTVELLKSENGITSNQLYIGQKLEVPTEYHSDNEEQYFNDHLESYKVLKGDNLYRIALKFNISVEQLKKINGLTSDQLKVGQVLTIPDNTSKDQTPKDQTPKKEHNQAKKGTHTVAPGDNLYRIALKYNVTVEQLKKQNGLTSDRLSVGQVLTITSETSKEQTPKKDHNQAKKGAHTVAPGDNLYRIALKYNVTVEQLKKQNGLTSDRLSVGQVLTIPNETSKEQTPKKEAHTVAPGDNLYRIALKYNITVEQLKKQNGLTSDRLSVGQVLTIPNKTIKEQTPKNDHNQSQKGTAHIVTFGDNLYRIALKYNVTVDQLKKQNGLTSDRINVGQVLTIPNKTTQTPKKDNNQSKIGAVYTVAPGDTLWGIAKRFNVSVADIKKANGLKNDFILIGQKLIIRDDIKTTTGKVIGAADKFTVEFNTKDQILTLKVPFGTAHKFEALTGRNVILTYKNDGLIYLQF</sequence>
<protein>
    <submittedName>
        <fullName evidence="4">LysM peptidoglycan-binding domain-containing protein</fullName>
    </submittedName>
</protein>
<name>A0A6B3VZJ8_9BACI</name>
<dbReference type="Proteomes" id="UP000570010">
    <property type="component" value="Unassembled WGS sequence"/>
</dbReference>
<feature type="domain" description="LysM" evidence="2">
    <location>
        <begin position="430"/>
        <end position="473"/>
    </location>
</feature>
<evidence type="ECO:0000313" key="6">
    <source>
        <dbReference type="Proteomes" id="UP000570010"/>
    </source>
</evidence>
<organism evidence="4 5">
    <name type="scientific">Bacillus aquiflavi</name>
    <dbReference type="NCBI Taxonomy" id="2672567"/>
    <lineage>
        <taxon>Bacteria</taxon>
        <taxon>Bacillati</taxon>
        <taxon>Bacillota</taxon>
        <taxon>Bacilli</taxon>
        <taxon>Bacillales</taxon>
        <taxon>Bacillaceae</taxon>
        <taxon>Bacillus</taxon>
    </lineage>
</organism>
<feature type="domain" description="LysM" evidence="2">
    <location>
        <begin position="368"/>
        <end position="411"/>
    </location>
</feature>
<evidence type="ECO:0000259" key="2">
    <source>
        <dbReference type="PROSITE" id="PS51782"/>
    </source>
</evidence>
<dbReference type="AlphaFoldDB" id="A0A6B3VZJ8"/>
<evidence type="ECO:0000313" key="3">
    <source>
        <dbReference type="EMBL" id="MBA4536663.1"/>
    </source>
</evidence>
<feature type="region of interest" description="Disordered" evidence="1">
    <location>
        <begin position="159"/>
        <end position="189"/>
    </location>
</feature>
<feature type="domain" description="LysM" evidence="2">
    <location>
        <begin position="304"/>
        <end position="347"/>
    </location>
</feature>
<feature type="domain" description="LysM" evidence="2">
    <location>
        <begin position="56"/>
        <end position="99"/>
    </location>
</feature>
<dbReference type="GO" id="GO:0008932">
    <property type="term" value="F:lytic endotransglycosylase activity"/>
    <property type="evidence" value="ECO:0007669"/>
    <property type="project" value="TreeGrafter"/>
</dbReference>
<comment type="caution">
    <text evidence="4">The sequence shown here is derived from an EMBL/GenBank/DDBJ whole genome shotgun (WGS) entry which is preliminary data.</text>
</comment>
<keyword evidence="5" id="KW-1185">Reference proteome</keyword>
<reference evidence="4 5" key="1">
    <citation type="submission" date="2020-02" db="EMBL/GenBank/DDBJ databases">
        <title>Bacillus aquiflavi sp. nov., isolated from yellow water of strong flavor Chinese baijiu in Yibin region of China.</title>
        <authorList>
            <person name="Xie J."/>
        </authorList>
    </citation>
    <scope>NUCLEOTIDE SEQUENCE [LARGE SCALE GENOMIC DNA]</scope>
    <source>
        <strain evidence="4 5">3H-10</strain>
    </source>
</reference>
<feature type="domain" description="LysM" evidence="2">
    <location>
        <begin position="185"/>
        <end position="228"/>
    </location>
</feature>
<feature type="region of interest" description="Disordered" evidence="1">
    <location>
        <begin position="231"/>
        <end position="251"/>
    </location>
</feature>
<dbReference type="PANTHER" id="PTHR33734:SF22">
    <property type="entry name" value="MEMBRANE-BOUND LYTIC MUREIN TRANSGLYCOSYLASE D"/>
    <property type="match status" value="1"/>
</dbReference>
<evidence type="ECO:0000313" key="5">
    <source>
        <dbReference type="Proteomes" id="UP000472971"/>
    </source>
</evidence>
<evidence type="ECO:0000256" key="1">
    <source>
        <dbReference type="SAM" id="MobiDB-lite"/>
    </source>
</evidence>
<dbReference type="Gene3D" id="3.10.350.10">
    <property type="entry name" value="LysM domain"/>
    <property type="match status" value="7"/>
</dbReference>
<dbReference type="PROSITE" id="PS51782">
    <property type="entry name" value="LYSM"/>
    <property type="match status" value="7"/>
</dbReference>
<proteinExistence type="predicted"/>
<dbReference type="CDD" id="cd00118">
    <property type="entry name" value="LysM"/>
    <property type="match status" value="7"/>
</dbReference>